<sequence length="306" mass="33297">MSETVVRTEALTKRYGGTLALDRLDVELSAGQVLGFLGPNGAGKTTTLRLLMGSLRPSSGRAVVLGHDAWRERSAVHAAVGYLPGDVRLWPRLTGAQTLEYMRRLRGLTRPAGPVSDLDDVAKRLGVELDRPVGSLSKGNRQKVALLLALLGDPPLLLLDEPTGGLDPLGQQEFHRVVRERAEAGAAVLLSSHVLSEVERVADRVAVIRSGRLIMLESLEELRRTARHSVHVRFAQPPPPGAFDRVPGLTDVRQDGAQLRCTVQGEIDPFIKTLAGFQVVDLVSHEADLEETFLALYGHSDGDERR</sequence>
<dbReference type="GO" id="GO:0046677">
    <property type="term" value="P:response to antibiotic"/>
    <property type="evidence" value="ECO:0007669"/>
    <property type="project" value="UniProtKB-KW"/>
</dbReference>
<dbReference type="PANTHER" id="PTHR42711">
    <property type="entry name" value="ABC TRANSPORTER ATP-BINDING PROTEIN"/>
    <property type="match status" value="1"/>
</dbReference>
<evidence type="ECO:0000256" key="5">
    <source>
        <dbReference type="ARBA" id="ARBA00022840"/>
    </source>
</evidence>
<comment type="similarity">
    <text evidence="2">Belongs to the ABC transporter superfamily.</text>
</comment>
<keyword evidence="6" id="KW-0046">Antibiotic resistance</keyword>
<dbReference type="GO" id="GO:0016887">
    <property type="term" value="F:ATP hydrolysis activity"/>
    <property type="evidence" value="ECO:0007669"/>
    <property type="project" value="InterPro"/>
</dbReference>
<dbReference type="InterPro" id="IPR003593">
    <property type="entry name" value="AAA+_ATPase"/>
</dbReference>
<dbReference type="InterPro" id="IPR027417">
    <property type="entry name" value="P-loop_NTPase"/>
</dbReference>
<keyword evidence="9" id="KW-1185">Reference proteome</keyword>
<dbReference type="Pfam" id="PF00005">
    <property type="entry name" value="ABC_tran"/>
    <property type="match status" value="1"/>
</dbReference>
<dbReference type="PROSITE" id="PS50893">
    <property type="entry name" value="ABC_TRANSPORTER_2"/>
    <property type="match status" value="1"/>
</dbReference>
<dbReference type="AlphaFoldDB" id="A0A8J8BDR9"/>
<feature type="domain" description="ABC transporter" evidence="7">
    <location>
        <begin position="6"/>
        <end position="235"/>
    </location>
</feature>
<evidence type="ECO:0000256" key="2">
    <source>
        <dbReference type="ARBA" id="ARBA00005417"/>
    </source>
</evidence>
<evidence type="ECO:0000256" key="4">
    <source>
        <dbReference type="ARBA" id="ARBA00022741"/>
    </source>
</evidence>
<evidence type="ECO:0000313" key="9">
    <source>
        <dbReference type="Proteomes" id="UP000677913"/>
    </source>
</evidence>
<dbReference type="RefSeq" id="WP_211471694.1">
    <property type="nucleotide sequence ID" value="NZ_JAGSXH010000160.1"/>
</dbReference>
<accession>A0A8J8BDR9</accession>
<evidence type="ECO:0000259" key="7">
    <source>
        <dbReference type="PROSITE" id="PS50893"/>
    </source>
</evidence>
<keyword evidence="3" id="KW-0813">Transport</keyword>
<dbReference type="InterPro" id="IPR017871">
    <property type="entry name" value="ABC_transporter-like_CS"/>
</dbReference>
<dbReference type="CDD" id="cd03230">
    <property type="entry name" value="ABC_DR_subfamily_A"/>
    <property type="match status" value="1"/>
</dbReference>
<name>A0A8J8BDR9_9ACTN</name>
<dbReference type="Gene3D" id="3.40.50.300">
    <property type="entry name" value="P-loop containing nucleotide triphosphate hydrolases"/>
    <property type="match status" value="1"/>
</dbReference>
<dbReference type="Proteomes" id="UP000677913">
    <property type="component" value="Unassembled WGS sequence"/>
</dbReference>
<dbReference type="GO" id="GO:0005886">
    <property type="term" value="C:plasma membrane"/>
    <property type="evidence" value="ECO:0007669"/>
    <property type="project" value="UniProtKB-SubCell"/>
</dbReference>
<organism evidence="8 9">
    <name type="scientific">Actinocrinis puniceicyclus</name>
    <dbReference type="NCBI Taxonomy" id="977794"/>
    <lineage>
        <taxon>Bacteria</taxon>
        <taxon>Bacillati</taxon>
        <taxon>Actinomycetota</taxon>
        <taxon>Actinomycetes</taxon>
        <taxon>Catenulisporales</taxon>
        <taxon>Actinospicaceae</taxon>
        <taxon>Actinocrinis</taxon>
    </lineage>
</organism>
<dbReference type="EMBL" id="JAGSXH010000160">
    <property type="protein sequence ID" value="MBS2966532.1"/>
    <property type="molecule type" value="Genomic_DNA"/>
</dbReference>
<dbReference type="SUPFAM" id="SSF52540">
    <property type="entry name" value="P-loop containing nucleoside triphosphate hydrolases"/>
    <property type="match status" value="1"/>
</dbReference>
<keyword evidence="4" id="KW-0547">Nucleotide-binding</keyword>
<gene>
    <name evidence="8" type="ORF">KGA66_26065</name>
</gene>
<dbReference type="PANTHER" id="PTHR42711:SF5">
    <property type="entry name" value="ABC TRANSPORTER ATP-BINDING PROTEIN NATA"/>
    <property type="match status" value="1"/>
</dbReference>
<dbReference type="InterPro" id="IPR050763">
    <property type="entry name" value="ABC_transporter_ATP-binding"/>
</dbReference>
<dbReference type="GO" id="GO:0005524">
    <property type="term" value="F:ATP binding"/>
    <property type="evidence" value="ECO:0007669"/>
    <property type="project" value="UniProtKB-KW"/>
</dbReference>
<evidence type="ECO:0000313" key="8">
    <source>
        <dbReference type="EMBL" id="MBS2966532.1"/>
    </source>
</evidence>
<evidence type="ECO:0000256" key="6">
    <source>
        <dbReference type="ARBA" id="ARBA00023251"/>
    </source>
</evidence>
<evidence type="ECO:0000256" key="3">
    <source>
        <dbReference type="ARBA" id="ARBA00022448"/>
    </source>
</evidence>
<comment type="subcellular location">
    <subcellularLocation>
        <location evidence="1">Cell membrane</location>
        <topology evidence="1">Peripheral membrane protein</topology>
    </subcellularLocation>
</comment>
<dbReference type="InterPro" id="IPR003439">
    <property type="entry name" value="ABC_transporter-like_ATP-bd"/>
</dbReference>
<protein>
    <submittedName>
        <fullName evidence="8">ABC transporter ATP-binding protein</fullName>
    </submittedName>
</protein>
<keyword evidence="5 8" id="KW-0067">ATP-binding</keyword>
<evidence type="ECO:0000256" key="1">
    <source>
        <dbReference type="ARBA" id="ARBA00004202"/>
    </source>
</evidence>
<comment type="caution">
    <text evidence="8">The sequence shown here is derived from an EMBL/GenBank/DDBJ whole genome shotgun (WGS) entry which is preliminary data.</text>
</comment>
<dbReference type="PROSITE" id="PS00211">
    <property type="entry name" value="ABC_TRANSPORTER_1"/>
    <property type="match status" value="1"/>
</dbReference>
<reference evidence="8" key="1">
    <citation type="submission" date="2021-04" db="EMBL/GenBank/DDBJ databases">
        <title>Genome based classification of Actinospica acidithermotolerans sp. nov., an actinobacterium isolated from an Indonesian hot spring.</title>
        <authorList>
            <person name="Kusuma A.B."/>
            <person name="Putra K.E."/>
            <person name="Nafisah S."/>
            <person name="Loh J."/>
            <person name="Nouioui I."/>
            <person name="Goodfellow M."/>
        </authorList>
    </citation>
    <scope>NUCLEOTIDE SEQUENCE</scope>
    <source>
        <strain evidence="8">DSM 45618</strain>
    </source>
</reference>
<dbReference type="SMART" id="SM00382">
    <property type="entry name" value="AAA"/>
    <property type="match status" value="1"/>
</dbReference>
<proteinExistence type="inferred from homology"/>